<evidence type="ECO:0000256" key="11">
    <source>
        <dbReference type="PIRSR" id="PIRSR001549-1"/>
    </source>
</evidence>
<organism evidence="13 14">
    <name type="scientific">Cardiobacterium valvarum F0432</name>
    <dbReference type="NCBI Taxonomy" id="797473"/>
    <lineage>
        <taxon>Bacteria</taxon>
        <taxon>Pseudomonadati</taxon>
        <taxon>Pseudomonadota</taxon>
        <taxon>Gammaproteobacteria</taxon>
        <taxon>Cardiobacteriales</taxon>
        <taxon>Cardiobacteriaceae</taxon>
        <taxon>Cardiobacterium</taxon>
    </lineage>
</organism>
<feature type="domain" description="Aminoacyl-transfer RNA synthetases class-II family profile" evidence="12">
    <location>
        <begin position="1"/>
        <end position="346"/>
    </location>
</feature>
<dbReference type="InterPro" id="IPR006195">
    <property type="entry name" value="aa-tRNA-synth_II"/>
</dbReference>
<dbReference type="GO" id="GO:0004821">
    <property type="term" value="F:histidine-tRNA ligase activity"/>
    <property type="evidence" value="ECO:0007669"/>
    <property type="project" value="UniProtKB-UniRule"/>
</dbReference>
<dbReference type="Proteomes" id="UP000004750">
    <property type="component" value="Unassembled WGS sequence"/>
</dbReference>
<keyword evidence="6 10" id="KW-0067">ATP-binding</keyword>
<evidence type="ECO:0000256" key="7">
    <source>
        <dbReference type="ARBA" id="ARBA00022917"/>
    </source>
</evidence>
<evidence type="ECO:0000256" key="1">
    <source>
        <dbReference type="ARBA" id="ARBA00008226"/>
    </source>
</evidence>
<dbReference type="Pfam" id="PF13393">
    <property type="entry name" value="tRNA-synt_His"/>
    <property type="match status" value="1"/>
</dbReference>
<dbReference type="InterPro" id="IPR045864">
    <property type="entry name" value="aa-tRNA-synth_II/BPL/LPL"/>
</dbReference>
<reference evidence="13 14" key="1">
    <citation type="submission" date="2011-08" db="EMBL/GenBank/DDBJ databases">
        <authorList>
            <person name="Weinstock G."/>
            <person name="Sodergren E."/>
            <person name="Clifton S."/>
            <person name="Fulton L."/>
            <person name="Fulton B."/>
            <person name="Courtney L."/>
            <person name="Fronick C."/>
            <person name="Harrison M."/>
            <person name="Strong C."/>
            <person name="Farmer C."/>
            <person name="Delahaunty K."/>
            <person name="Markovic C."/>
            <person name="Hall O."/>
            <person name="Minx P."/>
            <person name="Tomlinson C."/>
            <person name="Mitreva M."/>
            <person name="Hou S."/>
            <person name="Chen J."/>
            <person name="Wollam A."/>
            <person name="Pepin K.H."/>
            <person name="Johnson M."/>
            <person name="Bhonagiri V."/>
            <person name="Zhang X."/>
            <person name="Suruliraj S."/>
            <person name="Warren W."/>
            <person name="Chinwalla A."/>
            <person name="Mardis E.R."/>
            <person name="Wilson R.K."/>
        </authorList>
    </citation>
    <scope>NUCLEOTIDE SEQUENCE [LARGE SCALE GENOMIC DNA]</scope>
    <source>
        <strain evidence="13 14">F0432</strain>
    </source>
</reference>
<dbReference type="InterPro" id="IPR004516">
    <property type="entry name" value="HisRS/HisZ"/>
</dbReference>
<dbReference type="RefSeq" id="WP_006985074.1">
    <property type="nucleotide sequence ID" value="NZ_JH417913.1"/>
</dbReference>
<dbReference type="HOGENOM" id="CLU_025113_1_0_6"/>
<dbReference type="InterPro" id="IPR015807">
    <property type="entry name" value="His-tRNA-ligase"/>
</dbReference>
<evidence type="ECO:0000256" key="2">
    <source>
        <dbReference type="ARBA" id="ARBA00011738"/>
    </source>
</evidence>
<sequence length="425" mass="47273">MAKPQIQSLRGMNDIFPPKADYLQQLHDRIHDVLACYGYHPLQLPLLEQTGLFKRAVGEETDVVNKEMYTFANRDKDKDSITLRPEATAGVVRAMIQHGKLQQPQRVYVEGPMFRYEKPQQGRSRQFTQVSVEALGIAGAAQDAELISLCADLFRRLNILDLLTLEINTIGLAEERHAFQQALVAYLQQHTDALDEDSRRRLTTNPLRILDSKNAGVQRVLDGAPTLDDYLGEASRSHFAQLCTLLDALGIAWQRNPRLVRGLDYYCHTVFEWTTDALGAQGTVTAGGRYDGLIEQLGGKPTPAAGFAFGIERIMLLAQQRDIFHMPQPLVYAIATADAHLSLLLPLVQTLRARGISVIAHNQIQPLKAQIRKADQEGAHYALIIGDDEAATRSAALKNLRDGSQQTLPLADLPAYLEARNKETP</sequence>
<dbReference type="Pfam" id="PF03129">
    <property type="entry name" value="HGTP_anticodon"/>
    <property type="match status" value="1"/>
</dbReference>
<dbReference type="EMBL" id="AGCM01000054">
    <property type="protein sequence ID" value="EHM54944.1"/>
    <property type="molecule type" value="Genomic_DNA"/>
</dbReference>
<evidence type="ECO:0000256" key="5">
    <source>
        <dbReference type="ARBA" id="ARBA00022741"/>
    </source>
</evidence>
<feature type="binding site" evidence="11">
    <location>
        <position position="129"/>
    </location>
    <ligand>
        <name>L-histidine</name>
        <dbReference type="ChEBI" id="CHEBI:57595"/>
    </ligand>
</feature>
<keyword evidence="7 10" id="KW-0648">Protein biosynthesis</keyword>
<dbReference type="SUPFAM" id="SSF55681">
    <property type="entry name" value="Class II aaRS and biotin synthetases"/>
    <property type="match status" value="1"/>
</dbReference>
<dbReference type="STRING" id="797473.HMPREF9080_01055"/>
<name>G9ZE71_9GAMM</name>
<dbReference type="PIRSF" id="PIRSF001549">
    <property type="entry name" value="His-tRNA_synth"/>
    <property type="match status" value="1"/>
</dbReference>
<feature type="binding site" evidence="11">
    <location>
        <begin position="86"/>
        <end position="88"/>
    </location>
    <ligand>
        <name>L-histidine</name>
        <dbReference type="ChEBI" id="CHEBI:57595"/>
    </ligand>
</feature>
<comment type="caution">
    <text evidence="13">The sequence shown here is derived from an EMBL/GenBank/DDBJ whole genome shotgun (WGS) entry which is preliminary data.</text>
</comment>
<proteinExistence type="inferred from homology"/>
<dbReference type="GO" id="GO:0005524">
    <property type="term" value="F:ATP binding"/>
    <property type="evidence" value="ECO:0007669"/>
    <property type="project" value="UniProtKB-UniRule"/>
</dbReference>
<dbReference type="Gene3D" id="3.30.930.10">
    <property type="entry name" value="Bira Bifunctional Protein, Domain 2"/>
    <property type="match status" value="1"/>
</dbReference>
<dbReference type="PANTHER" id="PTHR43707:SF1">
    <property type="entry name" value="HISTIDINE--TRNA LIGASE, MITOCHONDRIAL-RELATED"/>
    <property type="match status" value="1"/>
</dbReference>
<dbReference type="GO" id="GO:0006427">
    <property type="term" value="P:histidyl-tRNA aminoacylation"/>
    <property type="evidence" value="ECO:0007669"/>
    <property type="project" value="UniProtKB-UniRule"/>
</dbReference>
<protein>
    <recommendedName>
        <fullName evidence="10">Histidine--tRNA ligase</fullName>
        <ecNumber evidence="10">6.1.1.21</ecNumber>
    </recommendedName>
    <alternativeName>
        <fullName evidence="10">Histidyl-tRNA synthetase</fullName>
        <shortName evidence="10">HisRS</shortName>
    </alternativeName>
</protein>
<dbReference type="SUPFAM" id="SSF52954">
    <property type="entry name" value="Class II aaRS ABD-related"/>
    <property type="match status" value="1"/>
</dbReference>
<dbReference type="EC" id="6.1.1.21" evidence="10"/>
<comment type="subcellular location">
    <subcellularLocation>
        <location evidence="10">Cytoplasm</location>
    </subcellularLocation>
</comment>
<evidence type="ECO:0000256" key="6">
    <source>
        <dbReference type="ARBA" id="ARBA00022840"/>
    </source>
</evidence>
<gene>
    <name evidence="10" type="primary">hisS</name>
    <name evidence="13" type="ORF">HMPREF9080_01055</name>
</gene>
<dbReference type="PANTHER" id="PTHR43707">
    <property type="entry name" value="HISTIDYL-TRNA SYNTHETASE"/>
    <property type="match status" value="1"/>
</dbReference>
<feature type="binding site" evidence="11">
    <location>
        <position position="261"/>
    </location>
    <ligand>
        <name>L-histidine</name>
        <dbReference type="ChEBI" id="CHEBI:57595"/>
    </ligand>
</feature>
<evidence type="ECO:0000256" key="8">
    <source>
        <dbReference type="ARBA" id="ARBA00023146"/>
    </source>
</evidence>
<comment type="subunit">
    <text evidence="2 10">Homodimer.</text>
</comment>
<dbReference type="AlphaFoldDB" id="G9ZE71"/>
<accession>G9ZE71</accession>
<dbReference type="GO" id="GO:0005737">
    <property type="term" value="C:cytoplasm"/>
    <property type="evidence" value="ECO:0007669"/>
    <property type="project" value="UniProtKB-SubCell"/>
</dbReference>
<keyword evidence="8 10" id="KW-0030">Aminoacyl-tRNA synthetase</keyword>
<keyword evidence="4 10" id="KW-0436">Ligase</keyword>
<evidence type="ECO:0000256" key="3">
    <source>
        <dbReference type="ARBA" id="ARBA00022490"/>
    </source>
</evidence>
<evidence type="ECO:0000313" key="13">
    <source>
        <dbReference type="EMBL" id="EHM54944.1"/>
    </source>
</evidence>
<feature type="binding site" evidence="11">
    <location>
        <position position="133"/>
    </location>
    <ligand>
        <name>L-histidine</name>
        <dbReference type="ChEBI" id="CHEBI:57595"/>
    </ligand>
</feature>
<dbReference type="CDD" id="cd00773">
    <property type="entry name" value="HisRS-like_core"/>
    <property type="match status" value="1"/>
</dbReference>
<evidence type="ECO:0000256" key="10">
    <source>
        <dbReference type="HAMAP-Rule" id="MF_00127"/>
    </source>
</evidence>
<evidence type="ECO:0000259" key="12">
    <source>
        <dbReference type="PROSITE" id="PS50862"/>
    </source>
</evidence>
<dbReference type="InterPro" id="IPR041715">
    <property type="entry name" value="HisRS-like_core"/>
</dbReference>
<feature type="binding site" evidence="11">
    <location>
        <position position="115"/>
    </location>
    <ligand>
        <name>L-histidine</name>
        <dbReference type="ChEBI" id="CHEBI:57595"/>
    </ligand>
</feature>
<dbReference type="Gene3D" id="3.40.50.800">
    <property type="entry name" value="Anticodon-binding domain"/>
    <property type="match status" value="1"/>
</dbReference>
<evidence type="ECO:0000256" key="4">
    <source>
        <dbReference type="ARBA" id="ARBA00022598"/>
    </source>
</evidence>
<dbReference type="HAMAP" id="MF_00127">
    <property type="entry name" value="His_tRNA_synth"/>
    <property type="match status" value="1"/>
</dbReference>
<dbReference type="PROSITE" id="PS50862">
    <property type="entry name" value="AA_TRNA_LIGASE_II"/>
    <property type="match status" value="1"/>
</dbReference>
<dbReference type="InterPro" id="IPR036621">
    <property type="entry name" value="Anticodon-bd_dom_sf"/>
</dbReference>
<dbReference type="NCBIfam" id="TIGR00442">
    <property type="entry name" value="hisS"/>
    <property type="match status" value="1"/>
</dbReference>
<keyword evidence="3 10" id="KW-0963">Cytoplasm</keyword>
<comment type="similarity">
    <text evidence="1 10">Belongs to the class-II aminoacyl-tRNA synthetase family.</text>
</comment>
<evidence type="ECO:0000256" key="9">
    <source>
        <dbReference type="ARBA" id="ARBA00047639"/>
    </source>
</evidence>
<feature type="binding site" evidence="11">
    <location>
        <begin position="265"/>
        <end position="266"/>
    </location>
    <ligand>
        <name>L-histidine</name>
        <dbReference type="ChEBI" id="CHEBI:57595"/>
    </ligand>
</feature>
<dbReference type="InterPro" id="IPR004154">
    <property type="entry name" value="Anticodon-bd"/>
</dbReference>
<dbReference type="PATRIC" id="fig|797473.3.peg.857"/>
<keyword evidence="5 10" id="KW-0547">Nucleotide-binding</keyword>
<evidence type="ECO:0000313" key="14">
    <source>
        <dbReference type="Proteomes" id="UP000004750"/>
    </source>
</evidence>
<comment type="catalytic activity">
    <reaction evidence="9 10">
        <text>tRNA(His) + L-histidine + ATP = L-histidyl-tRNA(His) + AMP + diphosphate + H(+)</text>
        <dbReference type="Rhea" id="RHEA:17313"/>
        <dbReference type="Rhea" id="RHEA-COMP:9665"/>
        <dbReference type="Rhea" id="RHEA-COMP:9689"/>
        <dbReference type="ChEBI" id="CHEBI:15378"/>
        <dbReference type="ChEBI" id="CHEBI:30616"/>
        <dbReference type="ChEBI" id="CHEBI:33019"/>
        <dbReference type="ChEBI" id="CHEBI:57595"/>
        <dbReference type="ChEBI" id="CHEBI:78442"/>
        <dbReference type="ChEBI" id="CHEBI:78527"/>
        <dbReference type="ChEBI" id="CHEBI:456215"/>
        <dbReference type="EC" id="6.1.1.21"/>
    </reaction>
</comment>